<keyword evidence="2" id="KW-1185">Reference proteome</keyword>
<dbReference type="OrthoDB" id="8455288at2"/>
<reference evidence="1 2" key="1">
    <citation type="submission" date="2017-01" db="EMBL/GenBank/DDBJ databases">
        <title>Draft sequence of Acidihalobacter ferrooxidans strain DSM 14175 (strain V8).</title>
        <authorList>
            <person name="Khaleque H.N."/>
            <person name="Ramsay J.P."/>
            <person name="Murphy R.J.T."/>
            <person name="Kaksonen A.H."/>
            <person name="Boxall N.J."/>
            <person name="Watkin E.L.J."/>
        </authorList>
    </citation>
    <scope>NUCLEOTIDE SEQUENCE [LARGE SCALE GENOMIC DNA]</scope>
    <source>
        <strain evidence="1 2">V8</strain>
    </source>
</reference>
<dbReference type="EMBL" id="CP019434">
    <property type="protein sequence ID" value="APZ43845.1"/>
    <property type="molecule type" value="Genomic_DNA"/>
</dbReference>
<sequence length="67" mass="7394">MQTTFDQNRIIRNKQAAAFLGVSVATYWRLVRAGTLPQPVKITAQIGGQPLHVLEEFLERLSAGGEV</sequence>
<evidence type="ECO:0000313" key="2">
    <source>
        <dbReference type="Proteomes" id="UP000243807"/>
    </source>
</evidence>
<proteinExistence type="predicted"/>
<gene>
    <name evidence="1" type="ORF">BW247_12710</name>
</gene>
<accession>A0A1P8UJ21</accession>
<evidence type="ECO:0008006" key="3">
    <source>
        <dbReference type="Google" id="ProtNLM"/>
    </source>
</evidence>
<dbReference type="RefSeq" id="WP_076837469.1">
    <property type="nucleotide sequence ID" value="NZ_CP019434.1"/>
</dbReference>
<dbReference type="AlphaFoldDB" id="A0A1P8UJ21"/>
<protein>
    <recommendedName>
        <fullName evidence="3">Helix-turn-helix domain-containing protein</fullName>
    </recommendedName>
</protein>
<evidence type="ECO:0000313" key="1">
    <source>
        <dbReference type="EMBL" id="APZ43845.1"/>
    </source>
</evidence>
<name>A0A1P8UJ21_9GAMM</name>
<dbReference type="KEGG" id="afy:BW247_12710"/>
<dbReference type="STRING" id="1765967.BW247_12710"/>
<dbReference type="Proteomes" id="UP000243807">
    <property type="component" value="Chromosome"/>
</dbReference>
<organism evidence="1 2">
    <name type="scientific">Acidihalobacter ferrooxydans</name>
    <dbReference type="NCBI Taxonomy" id="1765967"/>
    <lineage>
        <taxon>Bacteria</taxon>
        <taxon>Pseudomonadati</taxon>
        <taxon>Pseudomonadota</taxon>
        <taxon>Gammaproteobacteria</taxon>
        <taxon>Chromatiales</taxon>
        <taxon>Ectothiorhodospiraceae</taxon>
        <taxon>Acidihalobacter</taxon>
    </lineage>
</organism>